<organism evidence="2 3">
    <name type="scientific">Encephalitozoon romaleae (strain SJ-2008)</name>
    <name type="common">Microsporidian parasite</name>
    <dbReference type="NCBI Taxonomy" id="1178016"/>
    <lineage>
        <taxon>Eukaryota</taxon>
        <taxon>Fungi</taxon>
        <taxon>Fungi incertae sedis</taxon>
        <taxon>Microsporidia</taxon>
        <taxon>Unikaryonidae</taxon>
        <taxon>Encephalitozoon</taxon>
    </lineage>
</organism>
<dbReference type="SUPFAM" id="SSF50729">
    <property type="entry name" value="PH domain-like"/>
    <property type="match status" value="1"/>
</dbReference>
<dbReference type="Proteomes" id="UP000010094">
    <property type="component" value="Chromosome I"/>
</dbReference>
<accession>I7AQ25</accession>
<dbReference type="HOGENOM" id="CLU_1454395_0_0_1"/>
<gene>
    <name evidence="2" type="ordered locus">EROM_010680</name>
</gene>
<evidence type="ECO:0000313" key="3">
    <source>
        <dbReference type="Proteomes" id="UP000010094"/>
    </source>
</evidence>
<reference evidence="2 3" key="1">
    <citation type="journal article" date="2012" name="Proc. Natl. Acad. Sci. U.S.A.">
        <title>Gain and loss of multiple functionally related, horizontally transferred genes in the reduced genomes of two microsporidian parasites.</title>
        <authorList>
            <person name="Pombert J.-F."/>
            <person name="Selman M."/>
            <person name="Burki F."/>
            <person name="Bardell F.T."/>
            <person name="Farinelli L."/>
            <person name="Solter L.F."/>
            <person name="Whitman D.W."/>
            <person name="Weiss L.M."/>
            <person name="Corradi N."/>
            <person name="Keeling P.J."/>
        </authorList>
    </citation>
    <scope>NUCLEOTIDE SEQUENCE [LARGE SCALE GENOMIC DNA]</scope>
    <source>
        <strain evidence="2 3">SJ-2008</strain>
    </source>
</reference>
<name>I7AQ25_ENCRO</name>
<evidence type="ECO:0000256" key="1">
    <source>
        <dbReference type="SAM" id="MobiDB-lite"/>
    </source>
</evidence>
<evidence type="ECO:0000313" key="2">
    <source>
        <dbReference type="EMBL" id="AFN82412.1"/>
    </source>
</evidence>
<feature type="region of interest" description="Disordered" evidence="1">
    <location>
        <begin position="1"/>
        <end position="79"/>
    </location>
</feature>
<feature type="compositionally biased region" description="Basic and acidic residues" evidence="1">
    <location>
        <begin position="1"/>
        <end position="10"/>
    </location>
</feature>
<proteinExistence type="predicted"/>
<dbReference type="VEuPathDB" id="MicrosporidiaDB:EROM_010680"/>
<dbReference type="OrthoDB" id="2190134at2759"/>
<feature type="compositionally biased region" description="Basic and acidic residues" evidence="1">
    <location>
        <begin position="44"/>
        <end position="70"/>
    </location>
</feature>
<dbReference type="RefSeq" id="XP_009263909.1">
    <property type="nucleotide sequence ID" value="XM_009265634.1"/>
</dbReference>
<dbReference type="Gene3D" id="2.30.29.30">
    <property type="entry name" value="Pleckstrin-homology domain (PH domain)/Phosphotyrosine-binding domain (PTB)"/>
    <property type="match status" value="1"/>
</dbReference>
<dbReference type="AlphaFoldDB" id="I7AQ25"/>
<protein>
    <recommendedName>
        <fullName evidence="4">PH domain-containing protein</fullName>
    </recommendedName>
</protein>
<keyword evidence="3" id="KW-1185">Reference proteome</keyword>
<dbReference type="InterPro" id="IPR011993">
    <property type="entry name" value="PH-like_dom_sf"/>
</dbReference>
<sequence>MSIEEIKGSTEENGGGGEDKKDREQCMDNCKDNEEVSNIFKPGDLSDLRSKKTIFEDLGGEKKQPKESEFLKTPVSKSSTPVQNEIPGVVFKAGANLHKFVGEWENIGPGFVYVTRNKEKRCFFIRDGVMMCAFDFLVTYDTRPTKKKLGVCIGVREMIENKCVEQPYCVVFKNEKDASEFVQTMKI</sequence>
<dbReference type="GeneID" id="20520695"/>
<evidence type="ECO:0008006" key="4">
    <source>
        <dbReference type="Google" id="ProtNLM"/>
    </source>
</evidence>
<dbReference type="EMBL" id="CP003518">
    <property type="protein sequence ID" value="AFN82412.1"/>
    <property type="molecule type" value="Genomic_DNA"/>
</dbReference>
<feature type="compositionally biased region" description="Basic and acidic residues" evidence="1">
    <location>
        <begin position="17"/>
        <end position="34"/>
    </location>
</feature>
<dbReference type="KEGG" id="ero:EROM_010680"/>